<sequence length="41" mass="4715">MLIDFSGLVLVFAIALLIGILFFLKFKFKWSINGRLLKKTV</sequence>
<gene>
    <name evidence="2" type="ORF">M132T_17350</name>
</gene>
<evidence type="ECO:0000313" key="2">
    <source>
        <dbReference type="EMBL" id="GEQ36227.1"/>
    </source>
</evidence>
<dbReference type="Proteomes" id="UP000887127">
    <property type="component" value="Unassembled WGS sequence"/>
</dbReference>
<feature type="transmembrane region" description="Helical" evidence="1">
    <location>
        <begin position="6"/>
        <end position="26"/>
    </location>
</feature>
<keyword evidence="1" id="KW-0472">Membrane</keyword>
<dbReference type="EMBL" id="BKBI01000011">
    <property type="protein sequence ID" value="GEQ36227.1"/>
    <property type="molecule type" value="Genomic_DNA"/>
</dbReference>
<keyword evidence="1" id="KW-1133">Transmembrane helix</keyword>
<accession>A0AAV3WVQ8</accession>
<protein>
    <recommendedName>
        <fullName evidence="4">LPXTG cell wall anchor domain-containing protein</fullName>
    </recommendedName>
</protein>
<reference evidence="2" key="1">
    <citation type="submission" date="2019-08" db="EMBL/GenBank/DDBJ databases">
        <title>Marinilactibacillus psychrotolerans M13-2T whole genome sequencing project.</title>
        <authorList>
            <person name="Ishikawa M."/>
            <person name="Suzuki T."/>
            <person name="Matsutani M."/>
        </authorList>
    </citation>
    <scope>NUCLEOTIDE SEQUENCE</scope>
    <source>
        <strain evidence="2">M13-2T</strain>
    </source>
</reference>
<name>A0AAV3WVQ8_9LACT</name>
<dbReference type="AlphaFoldDB" id="A0AAV3WVQ8"/>
<evidence type="ECO:0000256" key="1">
    <source>
        <dbReference type="SAM" id="Phobius"/>
    </source>
</evidence>
<comment type="caution">
    <text evidence="2">The sequence shown here is derived from an EMBL/GenBank/DDBJ whole genome shotgun (WGS) entry which is preliminary data.</text>
</comment>
<evidence type="ECO:0000313" key="3">
    <source>
        <dbReference type="Proteomes" id="UP000887127"/>
    </source>
</evidence>
<evidence type="ECO:0008006" key="4">
    <source>
        <dbReference type="Google" id="ProtNLM"/>
    </source>
</evidence>
<organism evidence="2 3">
    <name type="scientific">Marinilactibacillus psychrotolerans</name>
    <dbReference type="NCBI Taxonomy" id="191770"/>
    <lineage>
        <taxon>Bacteria</taxon>
        <taxon>Bacillati</taxon>
        <taxon>Bacillota</taxon>
        <taxon>Bacilli</taxon>
        <taxon>Lactobacillales</taxon>
        <taxon>Carnobacteriaceae</taxon>
        <taxon>Marinilactibacillus</taxon>
    </lineage>
</organism>
<proteinExistence type="predicted"/>
<keyword evidence="1" id="KW-0812">Transmembrane</keyword>